<keyword evidence="2" id="KW-0813">Transport</keyword>
<comment type="subcellular location">
    <subcellularLocation>
        <location evidence="1">Membrane</location>
        <topology evidence="1">Multi-pass membrane protein</topology>
    </subcellularLocation>
</comment>
<feature type="transmembrane region" description="Helical" evidence="6">
    <location>
        <begin position="67"/>
        <end position="88"/>
    </location>
</feature>
<dbReference type="InterPro" id="IPR045035">
    <property type="entry name" value="YSL-like"/>
</dbReference>
<feature type="transmembrane region" description="Helical" evidence="6">
    <location>
        <begin position="359"/>
        <end position="376"/>
    </location>
</feature>
<dbReference type="EMBL" id="QFQP01000030">
    <property type="protein sequence ID" value="PZR07598.1"/>
    <property type="molecule type" value="Genomic_DNA"/>
</dbReference>
<evidence type="ECO:0000256" key="4">
    <source>
        <dbReference type="ARBA" id="ARBA00022989"/>
    </source>
</evidence>
<evidence type="ECO:0000256" key="3">
    <source>
        <dbReference type="ARBA" id="ARBA00022692"/>
    </source>
</evidence>
<keyword evidence="4 6" id="KW-1133">Transmembrane helix</keyword>
<dbReference type="Pfam" id="PF03169">
    <property type="entry name" value="OPT"/>
    <property type="match status" value="2"/>
</dbReference>
<keyword evidence="3 6" id="KW-0812">Transmembrane</keyword>
<dbReference type="GO" id="GO:0016020">
    <property type="term" value="C:membrane"/>
    <property type="evidence" value="ECO:0007669"/>
    <property type="project" value="UniProtKB-SubCell"/>
</dbReference>
<keyword evidence="5 6" id="KW-0472">Membrane</keyword>
<evidence type="ECO:0000256" key="5">
    <source>
        <dbReference type="ARBA" id="ARBA00023136"/>
    </source>
</evidence>
<feature type="transmembrane region" description="Helical" evidence="6">
    <location>
        <begin position="100"/>
        <end position="121"/>
    </location>
</feature>
<evidence type="ECO:0000313" key="8">
    <source>
        <dbReference type="Proteomes" id="UP000249061"/>
    </source>
</evidence>
<proteinExistence type="predicted"/>
<dbReference type="AlphaFoldDB" id="A0A2W5UF78"/>
<feature type="transmembrane region" description="Helical" evidence="6">
    <location>
        <begin position="6"/>
        <end position="28"/>
    </location>
</feature>
<reference evidence="7 8" key="1">
    <citation type="submission" date="2017-08" db="EMBL/GenBank/DDBJ databases">
        <title>Infants hospitalized years apart are colonized by the same room-sourced microbial strains.</title>
        <authorList>
            <person name="Brooks B."/>
            <person name="Olm M.R."/>
            <person name="Firek B.A."/>
            <person name="Baker R."/>
            <person name="Thomas B.C."/>
            <person name="Morowitz M.J."/>
            <person name="Banfield J.F."/>
        </authorList>
    </citation>
    <scope>NUCLEOTIDE SEQUENCE [LARGE SCALE GENOMIC DNA]</scope>
    <source>
        <strain evidence="7">S2_003_000_R2_14</strain>
    </source>
</reference>
<feature type="transmembrane region" description="Helical" evidence="6">
    <location>
        <begin position="151"/>
        <end position="171"/>
    </location>
</feature>
<name>A0A2W5UF78_9BACT</name>
<feature type="transmembrane region" description="Helical" evidence="6">
    <location>
        <begin position="192"/>
        <end position="220"/>
    </location>
</feature>
<feature type="transmembrane region" description="Helical" evidence="6">
    <location>
        <begin position="35"/>
        <end position="55"/>
    </location>
</feature>
<sequence length="601" mass="63468">MGSVGYYVFLAAIAILILGPLGGITAAYMNFALGFFIGGQVLAGILGSTVTYFYGPEGKHGANYMQTMAASVASMAAMGVLIQAMVWLGMPMPSFGTLIAYFLCIGMFGVGVGMLYTPILVDQLKLTYPSGLAVANILRALTDVRLLKKSVTTLGGGIAAGIGLSIIVARVQDWFGEQKEKPGLLLTWASSFSAVTFGGGMIVGARISVSAILVGAIGLAMEPWLVRQGYINEGDPFRKIGFIFALGTILGAAVVDLSLLGRDALAKIRAARTTAVPGEAKSSIKPLILWVAFWAIALCVVATQMLNVPLGWVVMAVALAFVFMMINGISYGITDQNPISSAFVVTVLLMALLGLRDPLIGLMGGSILLVSTTVGVDMQQDRSTGWRLGSDRKIQFRFQVIGIVMGALIAVVMTRVFLEGFPVLNKNLFEHPELRLTEARGWQSAMTYKFVGVLNTLSKDQSKTLGVMGLGVVVGLVIEMTRKVIFKSEKYVAWKKKNGVTKTADFIIDALIIASPYASSFGGFVDFESSLWFGLGGVASSVWNSLRKPASAPAGAEELPEDMSGTSLVGGGLLAGESLFALWLGISGLIARGALGKIFGG</sequence>
<evidence type="ECO:0000256" key="1">
    <source>
        <dbReference type="ARBA" id="ARBA00004141"/>
    </source>
</evidence>
<evidence type="ECO:0000313" key="7">
    <source>
        <dbReference type="EMBL" id="PZR07598.1"/>
    </source>
</evidence>
<gene>
    <name evidence="7" type="ORF">DI536_27345</name>
</gene>
<feature type="transmembrane region" description="Helical" evidence="6">
    <location>
        <begin position="396"/>
        <end position="418"/>
    </location>
</feature>
<feature type="transmembrane region" description="Helical" evidence="6">
    <location>
        <begin position="506"/>
        <end position="525"/>
    </location>
</feature>
<feature type="transmembrane region" description="Helical" evidence="6">
    <location>
        <begin position="287"/>
        <end position="306"/>
    </location>
</feature>
<dbReference type="InterPro" id="IPR004813">
    <property type="entry name" value="OPT"/>
</dbReference>
<evidence type="ECO:0000256" key="2">
    <source>
        <dbReference type="ARBA" id="ARBA00022448"/>
    </source>
</evidence>
<dbReference type="Proteomes" id="UP000249061">
    <property type="component" value="Unassembled WGS sequence"/>
</dbReference>
<comment type="caution">
    <text evidence="7">The sequence shown here is derived from an EMBL/GenBank/DDBJ whole genome shotgun (WGS) entry which is preliminary data.</text>
</comment>
<feature type="transmembrane region" description="Helical" evidence="6">
    <location>
        <begin position="465"/>
        <end position="485"/>
    </location>
</feature>
<evidence type="ECO:0000256" key="6">
    <source>
        <dbReference type="SAM" id="Phobius"/>
    </source>
</evidence>
<feature type="transmembrane region" description="Helical" evidence="6">
    <location>
        <begin position="312"/>
        <end position="330"/>
    </location>
</feature>
<dbReference type="GO" id="GO:0035673">
    <property type="term" value="F:oligopeptide transmembrane transporter activity"/>
    <property type="evidence" value="ECO:0007669"/>
    <property type="project" value="InterPro"/>
</dbReference>
<accession>A0A2W5UF78</accession>
<feature type="transmembrane region" description="Helical" evidence="6">
    <location>
        <begin position="568"/>
        <end position="591"/>
    </location>
</feature>
<protein>
    <submittedName>
        <fullName evidence="7">Peptide transporter</fullName>
    </submittedName>
</protein>
<dbReference type="PANTHER" id="PTHR31645:SF0">
    <property type="entry name" value="OLIGOPEPTIDE TRANSPORTER YGL114W-RELATED"/>
    <property type="match status" value="1"/>
</dbReference>
<organism evidence="7 8">
    <name type="scientific">Archangium gephyra</name>
    <dbReference type="NCBI Taxonomy" id="48"/>
    <lineage>
        <taxon>Bacteria</taxon>
        <taxon>Pseudomonadati</taxon>
        <taxon>Myxococcota</taxon>
        <taxon>Myxococcia</taxon>
        <taxon>Myxococcales</taxon>
        <taxon>Cystobacterineae</taxon>
        <taxon>Archangiaceae</taxon>
        <taxon>Archangium</taxon>
    </lineage>
</organism>
<dbReference type="PANTHER" id="PTHR31645">
    <property type="entry name" value="OLIGOPEPTIDE TRANSPORTER YGL114W-RELATED"/>
    <property type="match status" value="1"/>
</dbReference>
<feature type="transmembrane region" description="Helical" evidence="6">
    <location>
        <begin position="337"/>
        <end position="353"/>
    </location>
</feature>
<feature type="transmembrane region" description="Helical" evidence="6">
    <location>
        <begin position="240"/>
        <end position="260"/>
    </location>
</feature>